<proteinExistence type="predicted"/>
<dbReference type="EMBL" id="FN654282">
    <property type="protein sequence ID" value="CBY30738.1"/>
    <property type="molecule type" value="Genomic_DNA"/>
</dbReference>
<feature type="region of interest" description="Disordered" evidence="1">
    <location>
        <begin position="717"/>
        <end position="738"/>
    </location>
</feature>
<name>E4Y4Z0_OIKDI</name>
<organism evidence="2">
    <name type="scientific">Oikopleura dioica</name>
    <name type="common">Tunicate</name>
    <dbReference type="NCBI Taxonomy" id="34765"/>
    <lineage>
        <taxon>Eukaryota</taxon>
        <taxon>Metazoa</taxon>
        <taxon>Chordata</taxon>
        <taxon>Tunicata</taxon>
        <taxon>Appendicularia</taxon>
        <taxon>Copelata</taxon>
        <taxon>Oikopleuridae</taxon>
        <taxon>Oikopleura</taxon>
    </lineage>
</organism>
<gene>
    <name evidence="2" type="ORF">GSOID_T00018625001</name>
</gene>
<evidence type="ECO:0000313" key="2">
    <source>
        <dbReference type="EMBL" id="CBY30738.1"/>
    </source>
</evidence>
<reference evidence="2" key="1">
    <citation type="journal article" date="2010" name="Science">
        <title>Plasticity of animal genome architecture unmasked by rapid evolution of a pelagic tunicate.</title>
        <authorList>
            <person name="Denoeud F."/>
            <person name="Henriet S."/>
            <person name="Mungpakdee S."/>
            <person name="Aury J.M."/>
            <person name="Da Silva C."/>
            <person name="Brinkmann H."/>
            <person name="Mikhaleva J."/>
            <person name="Olsen L.C."/>
            <person name="Jubin C."/>
            <person name="Canestro C."/>
            <person name="Bouquet J.M."/>
            <person name="Danks G."/>
            <person name="Poulain J."/>
            <person name="Campsteijn C."/>
            <person name="Adamski M."/>
            <person name="Cross I."/>
            <person name="Yadetie F."/>
            <person name="Muffato M."/>
            <person name="Louis A."/>
            <person name="Butcher S."/>
            <person name="Tsagkogeorga G."/>
            <person name="Konrad A."/>
            <person name="Singh S."/>
            <person name="Jensen M.F."/>
            <person name="Cong E.H."/>
            <person name="Eikeseth-Otteraa H."/>
            <person name="Noel B."/>
            <person name="Anthouard V."/>
            <person name="Porcel B.M."/>
            <person name="Kachouri-Lafond R."/>
            <person name="Nishino A."/>
            <person name="Ugolini M."/>
            <person name="Chourrout P."/>
            <person name="Nishida H."/>
            <person name="Aasland R."/>
            <person name="Huzurbazar S."/>
            <person name="Westhof E."/>
            <person name="Delsuc F."/>
            <person name="Lehrach H."/>
            <person name="Reinhardt R."/>
            <person name="Weissenbach J."/>
            <person name="Roy S.W."/>
            <person name="Artiguenave F."/>
            <person name="Postlethwait J.H."/>
            <person name="Manak J.R."/>
            <person name="Thompson E.M."/>
            <person name="Jaillon O."/>
            <person name="Du Pasquier L."/>
            <person name="Boudinot P."/>
            <person name="Liberles D.A."/>
            <person name="Volff J.N."/>
            <person name="Philippe H."/>
            <person name="Lenhard B."/>
            <person name="Roest Crollius H."/>
            <person name="Wincker P."/>
            <person name="Chourrout D."/>
        </authorList>
    </citation>
    <scope>NUCLEOTIDE SEQUENCE [LARGE SCALE GENOMIC DNA]</scope>
</reference>
<accession>E4Y4Z0</accession>
<sequence length="1414" mass="159556">MEEEKYSVFSPLYRREVGNMEDPASFYDRVNEEVADLTSTIPQTHHSVPADLTAAEQEKYWKEHADRTRFLIAQNARPSYRAPSPEYIPEGGNAQFYSPKQPLGPHTYRSGLHVAPYGVPGQFALYANHEKLLQRCETHLRVGRPYFEVRQEEVYSQRGQPHLHRLVGFQGRFALFSEDSEAIYTEAQLNLVRAGLEIANSCMDLGSEHFRRDLFSAVWSGYENQDRGVGFTSLVGKNMTKYTVKENGKDVQKERPTRASEIAFSLTEFRKLYPSFSDRSLVRSLVGCLADELPSTASLLSLEEYTQACRQFFVLPKRRRVAFLLEIYESGSCVGTCIFSTKLHDFTLQFGDHNLDEETYVVDTFDHDITKGPMSADCRLKKNYKTVFAQQQATDALEAQYNEYMCKLGILHQYAESISSAQKLFPLPDRKLRLLTLSYYNEQLEDSLVQKILTYHSFQQFLRSKVQLQDQIAKKKETHFGKVPLEPGFTNVRMGSELLRVPSSELVQIDLYHRNEVLPAERVEVELRRKLRTLGYIWTRPTLIQNFMAKLKAPTEFLCCRSCQTKIYQPDCECLTSWLDRQLLNPIEEVNFQSCENCQVNAGEMFPCECIRLEMAALAAELLNRPEGAPALACQLCRRVTSCACPLVCLVEHASTDFSQFHELEDFFTPRPMSDVVSTVSDRMSSITTSLREAGPVSSIITKTRDEPTARHALYHPTQPNIYGKGRPSAPSAVENDHLDDQFNDNSTLGDVSSINTEYFTASEGDNLHGLGYDQASGLEDANQVDPWLDSSLVEVPDMDTTADVAALADCSLDSTVIEEAHDSVTEDALIPLFTDSVVVGQFETGHLSRAFSRKTDVDPLKAAAAELSFKKKKSRSVEGFATIPSSYYPFNGENEGTVIGVPQSFSIKDDKGNFVPTTSTPALYSASASGVLRGSSATVKSMQQRYTATRADGTVYCPRGTLEKVLRDLGTAPIRDVPFGLTPQFVSGQIGARHFLRSEAKKMSSDHTRPQDQKRRSLRIRSFILEEPTDLPPTSRRPWVHRLVEIDSHGCMPPELSLQFAGQLAWSSKDWQEFSLPNGRRALKSVLPGKAAGTFSLSTGSAREFGQWNMKLGARYLTLFLCGGGIRQTLQQASASKIESTPIAALREAQLNNLPLVRDASEGSNPRSTMVSDDFHFDDFHGKWERISEPGKADYFQGESWPGFNFAFKVHGFSDGYGHRATYTAGDFIYLETMQAIYGSQFWLVSHFNAIRKRYLARCAARKILRSDTDKDFTRCFGALRFSVGSLDPRWATYVPMVHRVLGKDWKIHLENLIFDLNDGAQIMYRHADTVGPTVEKFLVEENNFPNLDEDIEQLGRVDEQGRIIFLEEEPVLSQLTDLQDYGHFYAESTRSQRHPMSTKFYTSLEKAGSEMM</sequence>
<evidence type="ECO:0000256" key="1">
    <source>
        <dbReference type="SAM" id="MobiDB-lite"/>
    </source>
</evidence>
<dbReference type="Proteomes" id="UP000011014">
    <property type="component" value="Unassembled WGS sequence"/>
</dbReference>
<protein>
    <submittedName>
        <fullName evidence="2">Uncharacterized protein</fullName>
    </submittedName>
</protein>